<dbReference type="InterPro" id="IPR015896">
    <property type="entry name" value="4pyrrol_synth_GluRdtase_dimer"/>
</dbReference>
<comment type="pathway">
    <text evidence="1 8 13">Porphyrin-containing compound metabolism; protoporphyrin-IX biosynthesis; 5-aminolevulinate from L-glutamyl-tRNA(Glu): step 1/2.</text>
</comment>
<feature type="binding site" evidence="8 10">
    <location>
        <position position="112"/>
    </location>
    <ligand>
        <name>substrate</name>
    </ligand>
</feature>
<accession>A0A828RG00</accession>
<evidence type="ECO:0000256" key="3">
    <source>
        <dbReference type="ARBA" id="ARBA00012970"/>
    </source>
</evidence>
<dbReference type="SUPFAM" id="SSF69075">
    <property type="entry name" value="Glutamyl tRNA-reductase dimerization domain"/>
    <property type="match status" value="1"/>
</dbReference>
<evidence type="ECO:0000313" key="17">
    <source>
        <dbReference type="EMBL" id="EGC14555.1"/>
    </source>
</evidence>
<sequence length="424" mass="48239">MNKMYLMCVSLNYHQLPLDLREKFSFTKEEVPKADKLLNDEKSILENLLISTCNRTEVYAVVDQIHTGRYYIRRFLAEWFHYTIDDFTKFVTVTTKDAVAEHLFKVITGLDSLIKGEPQILGQMKDAFQIATKEGTTGAILNHLFRQAITFSKRMHTKYRVSELAQSSGQAGLHQIKMQFGSLEGKTLAVVGLGQIGKHTAYNASNMGFSKVLLLNRTDSKAEQIATELQGVVEARPFNQLATVVHNVDAAIFAATVKQPLFKADEQISTMIVDLGVPRNVAVNSTKLKYYDVDHVHMILNSNDEKRRLMIQKIANEIPQEVNDFYIWEKQLHIVPVIRGLREHSLRIEGEAYDSLLRKLPELDSHERKVISKHMKSIVNQMIKGPIKEIKELSVTPGATADIDFFCKIFGMDNLKVENQNNDK</sequence>
<dbReference type="GO" id="GO:0008883">
    <property type="term" value="F:glutamyl-tRNA reductase activity"/>
    <property type="evidence" value="ECO:0007669"/>
    <property type="project" value="UniProtKB-UniRule"/>
</dbReference>
<feature type="binding site" evidence="8 10">
    <location>
        <begin position="52"/>
        <end position="55"/>
    </location>
    <ligand>
        <name>substrate</name>
    </ligand>
</feature>
<evidence type="ECO:0000256" key="2">
    <source>
        <dbReference type="ARBA" id="ARBA00005916"/>
    </source>
</evidence>
<evidence type="ECO:0000256" key="1">
    <source>
        <dbReference type="ARBA" id="ARBA00005059"/>
    </source>
</evidence>
<feature type="binding site" evidence="8 10">
    <location>
        <begin position="117"/>
        <end position="119"/>
    </location>
    <ligand>
        <name>substrate</name>
    </ligand>
</feature>
<dbReference type="Gene3D" id="3.40.50.720">
    <property type="entry name" value="NAD(P)-binding Rossmann-like Domain"/>
    <property type="match status" value="1"/>
</dbReference>
<dbReference type="Pfam" id="PF05201">
    <property type="entry name" value="GlutR_N"/>
    <property type="match status" value="1"/>
</dbReference>
<evidence type="ECO:0000256" key="5">
    <source>
        <dbReference type="ARBA" id="ARBA00023002"/>
    </source>
</evidence>
<dbReference type="InterPro" id="IPR018214">
    <property type="entry name" value="GluRdtase_CS"/>
</dbReference>
<dbReference type="SUPFAM" id="SSF51735">
    <property type="entry name" value="NAD(P)-binding Rossmann-fold domains"/>
    <property type="match status" value="1"/>
</dbReference>
<evidence type="ECO:0000313" key="18">
    <source>
        <dbReference type="Proteomes" id="UP000004335"/>
    </source>
</evidence>
<feature type="binding site" evidence="8 11">
    <location>
        <begin position="192"/>
        <end position="197"/>
    </location>
    <ligand>
        <name>NADP(+)</name>
        <dbReference type="ChEBI" id="CHEBI:58349"/>
    </ligand>
</feature>
<evidence type="ECO:0000259" key="15">
    <source>
        <dbReference type="Pfam" id="PF01488"/>
    </source>
</evidence>
<dbReference type="Pfam" id="PF01488">
    <property type="entry name" value="Shikimate_DH"/>
    <property type="match status" value="1"/>
</dbReference>
<reference evidence="17 18" key="1">
    <citation type="submission" date="2011-01" db="EMBL/GenBank/DDBJ databases">
        <authorList>
            <person name="Muzny D."/>
            <person name="Qin X."/>
            <person name="Buhay C."/>
            <person name="Dugan-Rocha S."/>
            <person name="Ding Y."/>
            <person name="Chen G."/>
            <person name="Hawes A."/>
            <person name="Holder M."/>
            <person name="Jhangiani S."/>
            <person name="Johnson A."/>
            <person name="Khan Z."/>
            <person name="Li Z."/>
            <person name="Liu W."/>
            <person name="Liu X."/>
            <person name="Perez L."/>
            <person name="Shen H."/>
            <person name="Wang Q."/>
            <person name="Watt J."/>
            <person name="Xi L."/>
            <person name="Xin Y."/>
            <person name="Zhou J."/>
            <person name="Deng J."/>
            <person name="Jiang H."/>
            <person name="Liu Y."/>
            <person name="Qu J."/>
            <person name="Song X.-Z."/>
            <person name="Zhang L."/>
            <person name="Villasana D."/>
            <person name="Johnson A."/>
            <person name="Liu J."/>
            <person name="Liyanage D."/>
            <person name="Lorensuhewa L."/>
            <person name="Robinson T."/>
            <person name="Song A."/>
            <person name="Song B.-B."/>
            <person name="Dinh H."/>
            <person name="Thornton R."/>
            <person name="Coyle M."/>
            <person name="Francisco L."/>
            <person name="Jackson L."/>
            <person name="Javaid M."/>
            <person name="Korchina V."/>
            <person name="Kovar C."/>
            <person name="Mata R."/>
            <person name="Mathew T."/>
            <person name="Ngo R."/>
            <person name="Nguyen L."/>
            <person name="Nguyen N."/>
            <person name="Okwuonu G."/>
            <person name="Ongeri F."/>
            <person name="Pham C."/>
            <person name="Simmons D."/>
            <person name="Wilczek-Boney K."/>
            <person name="Hale W."/>
            <person name="Jakkamsetti A."/>
            <person name="Pham P."/>
            <person name="Ruth R."/>
            <person name="San Lucas F."/>
            <person name="Warren J."/>
            <person name="Zhang J."/>
            <person name="Zhao Z."/>
            <person name="Zhou C."/>
            <person name="Zhu D."/>
            <person name="Lee S."/>
            <person name="Bess C."/>
            <person name="Blankenburg K."/>
            <person name="Forbes L."/>
            <person name="Fu Q."/>
            <person name="Gubbala S."/>
            <person name="Hirani K."/>
            <person name="Jayaseelan J.C."/>
            <person name="Lara F."/>
            <person name="Munidasa M."/>
            <person name="Palculict T."/>
            <person name="Patil S."/>
            <person name="Pu L.-L."/>
            <person name="Saada N."/>
            <person name="Tang L."/>
            <person name="Weissenberger G."/>
            <person name="Zhu Y."/>
            <person name="Hemphill L."/>
            <person name="Shang Y."/>
            <person name="Youmans B."/>
            <person name="Ayvaz T."/>
            <person name="Ross M."/>
            <person name="Santibanez J."/>
            <person name="Aqrawi P."/>
            <person name="Gross S."/>
            <person name="Joshi V."/>
            <person name="Fowler G."/>
            <person name="Nazareth L."/>
            <person name="Reid J."/>
            <person name="Worley K."/>
            <person name="Petrosino J."/>
            <person name="Highlander S."/>
            <person name="Gibbs R."/>
        </authorList>
    </citation>
    <scope>NUCLEOTIDE SEQUENCE [LARGE SCALE GENOMIC DNA]</scope>
    <source>
        <strain evidence="17 18">MM4-1A</strain>
    </source>
</reference>
<comment type="subunit">
    <text evidence="8">Homodimer.</text>
</comment>
<dbReference type="PIRSF" id="PIRSF000445">
    <property type="entry name" value="4pyrrol_synth_GluRdtase"/>
    <property type="match status" value="1"/>
</dbReference>
<comment type="caution">
    <text evidence="17">The sequence shown here is derived from an EMBL/GenBank/DDBJ whole genome shotgun (WGS) entry which is preliminary data.</text>
</comment>
<feature type="domain" description="Tetrapyrrole biosynthesis glutamyl-tRNA reductase dimerisation" evidence="14">
    <location>
        <begin position="318"/>
        <end position="411"/>
    </location>
</feature>
<evidence type="ECO:0000256" key="4">
    <source>
        <dbReference type="ARBA" id="ARBA00022857"/>
    </source>
</evidence>
<dbReference type="PROSITE" id="PS00747">
    <property type="entry name" value="GLUTR"/>
    <property type="match status" value="1"/>
</dbReference>
<protein>
    <recommendedName>
        <fullName evidence="3 8">Glutamyl-tRNA reductase</fullName>
        <shortName evidence="8">GluTR</shortName>
        <ecNumber evidence="3 8">1.2.1.70</ecNumber>
    </recommendedName>
</protein>
<dbReference type="EMBL" id="ACGX02000007">
    <property type="protein sequence ID" value="EGC14555.1"/>
    <property type="molecule type" value="Genomic_DNA"/>
</dbReference>
<keyword evidence="6 8" id="KW-0627">Porphyrin biosynthesis</keyword>
<gene>
    <name evidence="8 17" type="primary">hemA</name>
    <name evidence="17" type="ORF">HMPREF0536_11692</name>
</gene>
<comment type="catalytic activity">
    <reaction evidence="7 8 13">
        <text>(S)-4-amino-5-oxopentanoate + tRNA(Glu) + NADP(+) = L-glutamyl-tRNA(Glu) + NADPH + H(+)</text>
        <dbReference type="Rhea" id="RHEA:12344"/>
        <dbReference type="Rhea" id="RHEA-COMP:9663"/>
        <dbReference type="Rhea" id="RHEA-COMP:9680"/>
        <dbReference type="ChEBI" id="CHEBI:15378"/>
        <dbReference type="ChEBI" id="CHEBI:57501"/>
        <dbReference type="ChEBI" id="CHEBI:57783"/>
        <dbReference type="ChEBI" id="CHEBI:58349"/>
        <dbReference type="ChEBI" id="CHEBI:78442"/>
        <dbReference type="ChEBI" id="CHEBI:78520"/>
        <dbReference type="EC" id="1.2.1.70"/>
    </reaction>
</comment>
<dbReference type="InterPro" id="IPR036343">
    <property type="entry name" value="GluRdtase_N_sf"/>
</dbReference>
<feature type="site" description="Important for activity" evidence="8 12">
    <location>
        <position position="102"/>
    </location>
</feature>
<dbReference type="FunFam" id="3.30.460.30:FF:000001">
    <property type="entry name" value="Glutamyl-tRNA reductase"/>
    <property type="match status" value="1"/>
</dbReference>
<organism evidence="17 18">
    <name type="scientific">Limosilactobacillus reuteri MM4-1A</name>
    <dbReference type="NCBI Taxonomy" id="548485"/>
    <lineage>
        <taxon>Bacteria</taxon>
        <taxon>Bacillati</taxon>
        <taxon>Bacillota</taxon>
        <taxon>Bacilli</taxon>
        <taxon>Lactobacillales</taxon>
        <taxon>Lactobacillaceae</taxon>
        <taxon>Limosilactobacillus</taxon>
    </lineage>
</organism>
<feature type="active site" description="Nucleophile" evidence="8 9">
    <location>
        <position position="53"/>
    </location>
</feature>
<dbReference type="EC" id="1.2.1.70" evidence="3 8"/>
<dbReference type="InterPro" id="IPR036291">
    <property type="entry name" value="NAD(P)-bd_dom_sf"/>
</dbReference>
<comment type="similarity">
    <text evidence="2 8 13">Belongs to the glutamyl-tRNA reductase family.</text>
</comment>
<evidence type="ECO:0000259" key="14">
    <source>
        <dbReference type="Pfam" id="PF00745"/>
    </source>
</evidence>
<proteinExistence type="inferred from homology"/>
<dbReference type="Gene3D" id="3.30.460.30">
    <property type="entry name" value="Glutamyl-tRNA reductase, N-terminal domain"/>
    <property type="match status" value="1"/>
</dbReference>
<evidence type="ECO:0000256" key="9">
    <source>
        <dbReference type="PIRSR" id="PIRSR000445-1"/>
    </source>
</evidence>
<dbReference type="PANTHER" id="PTHR43120">
    <property type="entry name" value="GLUTAMYL-TRNA REDUCTASE 1, CHLOROPLASTIC"/>
    <property type="match status" value="1"/>
</dbReference>
<dbReference type="InterPro" id="IPR015895">
    <property type="entry name" value="4pyrrol_synth_GluRdtase_N"/>
</dbReference>
<evidence type="ECO:0000256" key="10">
    <source>
        <dbReference type="PIRSR" id="PIRSR000445-2"/>
    </source>
</evidence>
<evidence type="ECO:0000256" key="13">
    <source>
        <dbReference type="RuleBase" id="RU000584"/>
    </source>
</evidence>
<name>A0A828RG00_LIMRT</name>
<evidence type="ECO:0000256" key="7">
    <source>
        <dbReference type="ARBA" id="ARBA00047464"/>
    </source>
</evidence>
<feature type="domain" description="Quinate/shikimate 5-dehydrogenase/glutamyl-tRNA reductase" evidence="15">
    <location>
        <begin position="177"/>
        <end position="297"/>
    </location>
</feature>
<dbReference type="HAMAP" id="MF_00087">
    <property type="entry name" value="Glu_tRNA_reductase"/>
    <property type="match status" value="1"/>
</dbReference>
<feature type="binding site" evidence="8 10">
    <location>
        <position position="123"/>
    </location>
    <ligand>
        <name>substrate</name>
    </ligand>
</feature>
<dbReference type="UniPathway" id="UPA00251">
    <property type="reaction ID" value="UER00316"/>
</dbReference>
<dbReference type="InterPro" id="IPR036453">
    <property type="entry name" value="GluRdtase_dimer_dom_sf"/>
</dbReference>
<dbReference type="NCBIfam" id="TIGR01035">
    <property type="entry name" value="hemA"/>
    <property type="match status" value="1"/>
</dbReference>
<dbReference type="InterPro" id="IPR000343">
    <property type="entry name" value="4pyrrol_synth_GluRdtase"/>
</dbReference>
<evidence type="ECO:0000259" key="16">
    <source>
        <dbReference type="Pfam" id="PF05201"/>
    </source>
</evidence>
<feature type="domain" description="Glutamyl-tRNA reductase N-terminal" evidence="16">
    <location>
        <begin position="9"/>
        <end position="158"/>
    </location>
</feature>
<keyword evidence="5 8" id="KW-0560">Oxidoreductase</keyword>
<dbReference type="PANTHER" id="PTHR43120:SF1">
    <property type="entry name" value="GLUTAMYL-TRNA REDUCTASE 1, CHLOROPLASTIC"/>
    <property type="match status" value="1"/>
</dbReference>
<dbReference type="Pfam" id="PF00745">
    <property type="entry name" value="GlutR_dimer"/>
    <property type="match status" value="1"/>
</dbReference>
<dbReference type="GO" id="GO:0006782">
    <property type="term" value="P:protoporphyrinogen IX biosynthetic process"/>
    <property type="evidence" value="ECO:0007669"/>
    <property type="project" value="UniProtKB-UniRule"/>
</dbReference>
<dbReference type="GO" id="GO:0050661">
    <property type="term" value="F:NADP binding"/>
    <property type="evidence" value="ECO:0007669"/>
    <property type="project" value="InterPro"/>
</dbReference>
<dbReference type="SUPFAM" id="SSF69742">
    <property type="entry name" value="Glutamyl tRNA-reductase catalytic, N-terminal domain"/>
    <property type="match status" value="1"/>
</dbReference>
<keyword evidence="4 8" id="KW-0521">NADP</keyword>
<evidence type="ECO:0000256" key="8">
    <source>
        <dbReference type="HAMAP-Rule" id="MF_00087"/>
    </source>
</evidence>
<comment type="miscellaneous">
    <text evidence="8">During catalysis, the active site Cys acts as a nucleophile attacking the alpha-carbonyl group of tRNA-bound glutamate with the formation of a thioester intermediate between enzyme and glutamate, and the concomitant release of tRNA(Glu). The thioester intermediate is finally reduced by direct hydride transfer from NADPH, to form the product GSA.</text>
</comment>
<evidence type="ECO:0000256" key="12">
    <source>
        <dbReference type="PIRSR" id="PIRSR000445-4"/>
    </source>
</evidence>
<dbReference type="AlphaFoldDB" id="A0A828RG00"/>
<dbReference type="InterPro" id="IPR006151">
    <property type="entry name" value="Shikm_DH/Glu-tRNA_Rdtase"/>
</dbReference>
<evidence type="ECO:0000256" key="11">
    <source>
        <dbReference type="PIRSR" id="PIRSR000445-3"/>
    </source>
</evidence>
<evidence type="ECO:0000256" key="6">
    <source>
        <dbReference type="ARBA" id="ARBA00023244"/>
    </source>
</evidence>
<comment type="function">
    <text evidence="8">Catalyzes the NADPH-dependent reduction of glutamyl-tRNA(Glu) to glutamate 1-semialdehyde (GSA).</text>
</comment>
<comment type="domain">
    <text evidence="8">Possesses an unusual extended V-shaped dimeric structure with each monomer consisting of three distinct domains arranged along a curved 'spinal' alpha-helix. The N-terminal catalytic domain specifically recognizes the glutamate moiety of the substrate. The second domain is the NADPH-binding domain, and the third C-terminal domain is responsible for dimerization.</text>
</comment>
<dbReference type="Proteomes" id="UP000004335">
    <property type="component" value="Unassembled WGS sequence"/>
</dbReference>